<evidence type="ECO:0000256" key="12">
    <source>
        <dbReference type="ARBA" id="ARBA00047317"/>
    </source>
</evidence>
<evidence type="ECO:0000313" key="16">
    <source>
        <dbReference type="Proteomes" id="UP000252479"/>
    </source>
</evidence>
<evidence type="ECO:0000256" key="11">
    <source>
        <dbReference type="ARBA" id="ARBA00023150"/>
    </source>
</evidence>
<keyword evidence="16" id="KW-1185">Reference proteome</keyword>
<dbReference type="Gene3D" id="2.170.190.11">
    <property type="entry name" value="Molybdopterin biosynthesis moea protein, domain 3"/>
    <property type="match status" value="1"/>
</dbReference>
<dbReference type="GeneID" id="303189791"/>
<dbReference type="InterPro" id="IPR036688">
    <property type="entry name" value="MoeA_C_domain_IV_sf"/>
</dbReference>
<dbReference type="AlphaFoldDB" id="A0A368LHU0"/>
<comment type="caution">
    <text evidence="15">The sequence shown here is derived from an EMBL/GenBank/DDBJ whole genome shotgun (WGS) entry which is preliminary data.</text>
</comment>
<sequence>MGCCDTPGLMPIDTAVSKMLDSIDPIDQTIQQNLDQAVGHVLSEDAHSPMHVPPFDNSAMDGYAVRIADLAHTVNLPLAGKSFAGIPFNGKWPVGTCIRIMTGAQVPNGCDAVIMQEETQANGEMIDFSQALPVKPQQNIRPMGDDITQGALVLPKGHRLTPRDIPMIATLGIPMVSVYCKPKVAFFSTGDELKPLGTTLKAGEIYDSNRYGIKVLLEKFGCEAIDLGVIPDDKVLLKQAFEQAQQQADVVITSGGVSVGEADYTKDLLTELGEIGFWKIAMKPGKPFAFGKLLATNERSESIFCGLPGNPVSAILTLYILVQPLLAKLAGHSEWQAQPLLPATTTTAFKKQPGRTDYQRGIYQLNQHGRFEVSTTGNQSSGAFRSMSTANCFVVLEQDRGRVEVGETVNFQMFSPSFY</sequence>
<evidence type="ECO:0000256" key="10">
    <source>
        <dbReference type="ARBA" id="ARBA00022842"/>
    </source>
</evidence>
<keyword evidence="9 13" id="KW-0479">Metal-binding</keyword>
<dbReference type="InterPro" id="IPR005111">
    <property type="entry name" value="MoeA_C_domain_IV"/>
</dbReference>
<evidence type="ECO:0000256" key="8">
    <source>
        <dbReference type="ARBA" id="ARBA00022679"/>
    </source>
</evidence>
<keyword evidence="11 13" id="KW-0501">Molybdenum cofactor biosynthesis</keyword>
<dbReference type="PROSITE" id="PS01079">
    <property type="entry name" value="MOCF_BIOSYNTHESIS_2"/>
    <property type="match status" value="1"/>
</dbReference>
<dbReference type="PANTHER" id="PTHR10192">
    <property type="entry name" value="MOLYBDOPTERIN BIOSYNTHESIS PROTEIN"/>
    <property type="match status" value="1"/>
</dbReference>
<dbReference type="Gene3D" id="2.40.340.10">
    <property type="entry name" value="MoeA, C-terminal, domain IV"/>
    <property type="match status" value="1"/>
</dbReference>
<dbReference type="NCBIfam" id="NF007960">
    <property type="entry name" value="PRK10680.1"/>
    <property type="match status" value="1"/>
</dbReference>
<dbReference type="Gene3D" id="3.40.980.10">
    <property type="entry name" value="MoaB/Mog-like domain"/>
    <property type="match status" value="1"/>
</dbReference>
<name>A0A368LHU0_9VIBR</name>
<dbReference type="InterPro" id="IPR008284">
    <property type="entry name" value="MoCF_biosynth_CS"/>
</dbReference>
<dbReference type="FunFam" id="2.40.340.10:FF:000003">
    <property type="entry name" value="Molybdopterin molybdenumtransferase"/>
    <property type="match status" value="1"/>
</dbReference>
<proteinExistence type="inferred from homology"/>
<dbReference type="FunFam" id="3.40.980.10:FF:000004">
    <property type="entry name" value="Molybdopterin molybdenumtransferase"/>
    <property type="match status" value="1"/>
</dbReference>
<evidence type="ECO:0000256" key="1">
    <source>
        <dbReference type="ARBA" id="ARBA00001946"/>
    </source>
</evidence>
<dbReference type="InterPro" id="IPR036425">
    <property type="entry name" value="MoaB/Mog-like_dom_sf"/>
</dbReference>
<evidence type="ECO:0000256" key="6">
    <source>
        <dbReference type="ARBA" id="ARBA00021108"/>
    </source>
</evidence>
<dbReference type="PANTHER" id="PTHR10192:SF5">
    <property type="entry name" value="GEPHYRIN"/>
    <property type="match status" value="1"/>
</dbReference>
<dbReference type="SUPFAM" id="SSF63867">
    <property type="entry name" value="MoeA C-terminal domain-like"/>
    <property type="match status" value="1"/>
</dbReference>
<dbReference type="SUPFAM" id="SSF53218">
    <property type="entry name" value="Molybdenum cofactor biosynthesis proteins"/>
    <property type="match status" value="1"/>
</dbReference>
<dbReference type="InterPro" id="IPR005110">
    <property type="entry name" value="MoeA_linker/N"/>
</dbReference>
<protein>
    <recommendedName>
        <fullName evidence="6 13">Molybdopterin molybdenumtransferase</fullName>
        <ecNumber evidence="5 13">2.10.1.1</ecNumber>
    </recommendedName>
</protein>
<keyword evidence="7 13" id="KW-0500">Molybdenum</keyword>
<organism evidence="15 16">
    <name type="scientific">Vibrio casei</name>
    <dbReference type="NCBI Taxonomy" id="673372"/>
    <lineage>
        <taxon>Bacteria</taxon>
        <taxon>Pseudomonadati</taxon>
        <taxon>Pseudomonadota</taxon>
        <taxon>Gammaproteobacteria</taxon>
        <taxon>Vibrionales</taxon>
        <taxon>Vibrionaceae</taxon>
        <taxon>Vibrio</taxon>
    </lineage>
</organism>
<evidence type="ECO:0000256" key="5">
    <source>
        <dbReference type="ARBA" id="ARBA00013269"/>
    </source>
</evidence>
<dbReference type="InterPro" id="IPR038987">
    <property type="entry name" value="MoeA-like"/>
</dbReference>
<dbReference type="Gene3D" id="3.90.105.10">
    <property type="entry name" value="Molybdopterin biosynthesis moea protein, domain 2"/>
    <property type="match status" value="1"/>
</dbReference>
<gene>
    <name evidence="15" type="ORF">CIK83_12760</name>
</gene>
<evidence type="ECO:0000256" key="3">
    <source>
        <dbReference type="ARBA" id="ARBA00005046"/>
    </source>
</evidence>
<dbReference type="EMBL" id="QPGL01000002">
    <property type="protein sequence ID" value="RCS70310.1"/>
    <property type="molecule type" value="Genomic_DNA"/>
</dbReference>
<dbReference type="EC" id="2.10.1.1" evidence="5 13"/>
<comment type="function">
    <text evidence="2 13">Catalyzes the insertion of molybdate into adenylated molybdopterin with the concomitant release of AMP.</text>
</comment>
<dbReference type="GO" id="GO:0046872">
    <property type="term" value="F:metal ion binding"/>
    <property type="evidence" value="ECO:0007669"/>
    <property type="project" value="UniProtKB-UniRule"/>
</dbReference>
<dbReference type="Pfam" id="PF00994">
    <property type="entry name" value="MoCF_biosynth"/>
    <property type="match status" value="1"/>
</dbReference>
<comment type="similarity">
    <text evidence="4 13">Belongs to the MoeA family.</text>
</comment>
<dbReference type="Pfam" id="PF03454">
    <property type="entry name" value="MoeA_C"/>
    <property type="match status" value="1"/>
</dbReference>
<comment type="pathway">
    <text evidence="3 13">Cofactor biosynthesis; molybdopterin biosynthesis.</text>
</comment>
<evidence type="ECO:0000256" key="4">
    <source>
        <dbReference type="ARBA" id="ARBA00010763"/>
    </source>
</evidence>
<reference evidence="15 16" key="1">
    <citation type="journal article" date="2017" name="Elife">
        <title>Extensive horizontal gene transfer in cheese-associated bacteria.</title>
        <authorList>
            <person name="Bonham K.S."/>
            <person name="Wolfe B.E."/>
            <person name="Dutton R.J."/>
        </authorList>
    </citation>
    <scope>NUCLEOTIDE SEQUENCE [LARGE SCALE GENOMIC DNA]</scope>
    <source>
        <strain evidence="15 16">JB196</strain>
    </source>
</reference>
<dbReference type="Pfam" id="PF03453">
    <property type="entry name" value="MoeA_N"/>
    <property type="match status" value="1"/>
</dbReference>
<dbReference type="GO" id="GO:0061599">
    <property type="term" value="F:molybdopterin molybdotransferase activity"/>
    <property type="evidence" value="ECO:0007669"/>
    <property type="project" value="UniProtKB-UniRule"/>
</dbReference>
<dbReference type="NCBIfam" id="TIGR00177">
    <property type="entry name" value="molyb_syn"/>
    <property type="match status" value="1"/>
</dbReference>
<dbReference type="SMART" id="SM00852">
    <property type="entry name" value="MoCF_biosynth"/>
    <property type="match status" value="1"/>
</dbReference>
<dbReference type="UniPathway" id="UPA00344"/>
<dbReference type="FunFam" id="2.170.190.11:FF:000001">
    <property type="entry name" value="Molybdopterin molybdenumtransferase"/>
    <property type="match status" value="1"/>
</dbReference>
<feature type="domain" description="MoaB/Mog" evidence="14">
    <location>
        <begin position="185"/>
        <end position="328"/>
    </location>
</feature>
<dbReference type="NCBIfam" id="NF045515">
    <property type="entry name" value="Glp_gephyrin"/>
    <property type="match status" value="1"/>
</dbReference>
<accession>A0A368LHU0</accession>
<comment type="cofactor">
    <cofactor evidence="1 13">
        <name>Mg(2+)</name>
        <dbReference type="ChEBI" id="CHEBI:18420"/>
    </cofactor>
</comment>
<dbReference type="CDD" id="cd00887">
    <property type="entry name" value="MoeA"/>
    <property type="match status" value="1"/>
</dbReference>
<dbReference type="GO" id="GO:0006777">
    <property type="term" value="P:Mo-molybdopterin cofactor biosynthetic process"/>
    <property type="evidence" value="ECO:0007669"/>
    <property type="project" value="UniProtKB-UniRule"/>
</dbReference>
<dbReference type="GO" id="GO:0005829">
    <property type="term" value="C:cytosol"/>
    <property type="evidence" value="ECO:0007669"/>
    <property type="project" value="TreeGrafter"/>
</dbReference>
<evidence type="ECO:0000256" key="9">
    <source>
        <dbReference type="ARBA" id="ARBA00022723"/>
    </source>
</evidence>
<dbReference type="RefSeq" id="WP_086958676.1">
    <property type="nucleotide sequence ID" value="NZ_AP018681.1"/>
</dbReference>
<keyword evidence="8 13" id="KW-0808">Transferase</keyword>
<comment type="catalytic activity">
    <reaction evidence="12">
        <text>adenylyl-molybdopterin + molybdate = Mo-molybdopterin + AMP + H(+)</text>
        <dbReference type="Rhea" id="RHEA:35047"/>
        <dbReference type="ChEBI" id="CHEBI:15378"/>
        <dbReference type="ChEBI" id="CHEBI:36264"/>
        <dbReference type="ChEBI" id="CHEBI:62727"/>
        <dbReference type="ChEBI" id="CHEBI:71302"/>
        <dbReference type="ChEBI" id="CHEBI:456215"/>
        <dbReference type="EC" id="2.10.1.1"/>
    </reaction>
</comment>
<dbReference type="InterPro" id="IPR036135">
    <property type="entry name" value="MoeA_linker/N_sf"/>
</dbReference>
<dbReference type="InterPro" id="IPR001453">
    <property type="entry name" value="MoaB/Mog_dom"/>
</dbReference>
<dbReference type="SUPFAM" id="SSF63882">
    <property type="entry name" value="MoeA N-terminal region -like"/>
    <property type="match status" value="1"/>
</dbReference>
<dbReference type="Proteomes" id="UP000252479">
    <property type="component" value="Unassembled WGS sequence"/>
</dbReference>
<evidence type="ECO:0000256" key="13">
    <source>
        <dbReference type="RuleBase" id="RU365090"/>
    </source>
</evidence>
<dbReference type="OrthoDB" id="9804758at2"/>
<keyword evidence="10 13" id="KW-0460">Magnesium</keyword>
<evidence type="ECO:0000313" key="15">
    <source>
        <dbReference type="EMBL" id="RCS70310.1"/>
    </source>
</evidence>
<evidence type="ECO:0000259" key="14">
    <source>
        <dbReference type="SMART" id="SM00852"/>
    </source>
</evidence>
<evidence type="ECO:0000256" key="2">
    <source>
        <dbReference type="ARBA" id="ARBA00002901"/>
    </source>
</evidence>
<evidence type="ECO:0000256" key="7">
    <source>
        <dbReference type="ARBA" id="ARBA00022505"/>
    </source>
</evidence>